<proteinExistence type="predicted"/>
<comment type="caution">
    <text evidence="3">The sequence shown here is derived from an EMBL/GenBank/DDBJ whole genome shotgun (WGS) entry which is preliminary data.</text>
</comment>
<feature type="compositionally biased region" description="Basic and acidic residues" evidence="1">
    <location>
        <begin position="541"/>
        <end position="559"/>
    </location>
</feature>
<name>A0A8K0G2J4_IGNLU</name>
<protein>
    <recommendedName>
        <fullName evidence="2">Genetic suppressor element-like domain-containing protein</fullName>
    </recommendedName>
</protein>
<dbReference type="InterPro" id="IPR022207">
    <property type="entry name" value="GSE-like"/>
</dbReference>
<evidence type="ECO:0000313" key="4">
    <source>
        <dbReference type="Proteomes" id="UP000801492"/>
    </source>
</evidence>
<organism evidence="3 4">
    <name type="scientific">Ignelater luminosus</name>
    <name type="common">Cucubano</name>
    <name type="synonym">Pyrophorus luminosus</name>
    <dbReference type="NCBI Taxonomy" id="2038154"/>
    <lineage>
        <taxon>Eukaryota</taxon>
        <taxon>Metazoa</taxon>
        <taxon>Ecdysozoa</taxon>
        <taxon>Arthropoda</taxon>
        <taxon>Hexapoda</taxon>
        <taxon>Insecta</taxon>
        <taxon>Pterygota</taxon>
        <taxon>Neoptera</taxon>
        <taxon>Endopterygota</taxon>
        <taxon>Coleoptera</taxon>
        <taxon>Polyphaga</taxon>
        <taxon>Elateriformia</taxon>
        <taxon>Elateroidea</taxon>
        <taxon>Elateridae</taxon>
        <taxon>Agrypninae</taxon>
        <taxon>Pyrophorini</taxon>
        <taxon>Ignelater</taxon>
    </lineage>
</organism>
<evidence type="ECO:0000259" key="2">
    <source>
        <dbReference type="Pfam" id="PF12540"/>
    </source>
</evidence>
<gene>
    <name evidence="3" type="ORF">ILUMI_22791</name>
</gene>
<dbReference type="OrthoDB" id="8744624at2759"/>
<evidence type="ECO:0000256" key="1">
    <source>
        <dbReference type="SAM" id="MobiDB-lite"/>
    </source>
</evidence>
<reference evidence="3" key="1">
    <citation type="submission" date="2019-08" db="EMBL/GenBank/DDBJ databases">
        <title>The genome of the North American firefly Photinus pyralis.</title>
        <authorList>
            <consortium name="Photinus pyralis genome working group"/>
            <person name="Fallon T.R."/>
            <person name="Sander Lower S.E."/>
            <person name="Weng J.-K."/>
        </authorList>
    </citation>
    <scope>NUCLEOTIDE SEQUENCE</scope>
    <source>
        <strain evidence="3">TRF0915ILg1</strain>
        <tissue evidence="3">Whole body</tissue>
    </source>
</reference>
<feature type="region of interest" description="Disordered" evidence="1">
    <location>
        <begin position="523"/>
        <end position="559"/>
    </location>
</feature>
<accession>A0A8K0G2J4</accession>
<keyword evidence="4" id="KW-1185">Reference proteome</keyword>
<feature type="domain" description="Genetic suppressor element-like" evidence="2">
    <location>
        <begin position="588"/>
        <end position="698"/>
    </location>
</feature>
<evidence type="ECO:0000313" key="3">
    <source>
        <dbReference type="EMBL" id="KAF2883378.1"/>
    </source>
</evidence>
<dbReference type="EMBL" id="VTPC01090433">
    <property type="protein sequence ID" value="KAF2883378.1"/>
    <property type="molecule type" value="Genomic_DNA"/>
</dbReference>
<dbReference type="Proteomes" id="UP000801492">
    <property type="component" value="Unassembled WGS sequence"/>
</dbReference>
<sequence>MILFVFVLARKPPIAPIPLYQPLNCVECYTPTTSYTTKDNNTEQNQTANGNNAKKFRPFDVENLIQKSAIDKLQEEDCSNQININQNNSSTNDNQKLKSEILFNNDFNNINDKMKGNVSTDDNKNEKNLKTTNLSNDCVTLYPGVVINSIDTDNSNNDLKIKEDIDTTSKSMVPESLTRITQNKESGNAIVNSAITKSLPNNASYFDNTCTFWDRSAEVKHARTPINANVQQTHSPQLPVPSPNYPVQTQLSSDSGCISGNISSFSENAIVNENNVQLDIAPTNFINAKVLPVSDIAVSNGNNNSVGDTKLLNNIKPQFKRETVIHVPNITRVPTINNNYMSAPPITSQNEIKSNPSFWDLHLPHSTASTTVPVKEQKFSNDITIKDLLNNSVTLSNNKVNENFNGCLNNTYLNHVDVNLNKVNTPRPIKVICNSKDNINSVEHQTNFENLISASQILNTKNKTSQVSNGFNSNITLLNSNKLNTNTDTNGAVNQKSDSSCVVLNVPSLNYHQPPIKKQRLSKIDIATRKRKLRRQKRHLERNTTNKENKEERSRKTKRERVVFERITTHKGTITDFGVHVFGYSDSSSSSSYTSSEYESDSVEADLYVKSASSPKPDLRPEKLKFLQLFDLTTFTKKNAMELSKLERRKWQPKWMYPAIEETKTVALDLPVPSVSPSVLNTSHDYHLKTSFFRILGLQTLSSENSCDYEKAWLKIVEERLKRNCESAVTKYTLKVQEHKVQKLKTNEHQTELPNGAFEKYRKQDIHNWKTSDINSMYKQKNCQNNQNKLLLLERHNRILETEKNSFFLKTPVYNNVFYNKTSMQISKIHRNKISNRSLLEKNSNKIENSKMRPQFTNSLQSHVIETSQSKLQQKLENGIQDVSEDGEINSKLYLSSDMSKGISSGILNNGQQIENKKSKNTQNRINLISCASIKPPLFQNSQNRKPTDENSSNLHQNSKVNLNMPITPIINRIYKNHKLVDENGCNTSLIHKSSTITLNVPLATGVVEKTDKNQYIQNHLVDNNKEVLEINSKINLNNPNDSVTAIINNENNMKEQCSVIQVPHNVNFNKLAVIDKISQNQEWNESYSGGLLKTYNSQVSVNAALPSTSSILTGLPVVQQKDCKSTYIQTDSNYTLPLTMIFVDNRALHKDMKNDKIEVQNTSATGHIMQDVVNKKVQCIMKEEMANKKIQCVIKEKVTNTSTQCLSEIGDINEAKWPGVNKIIESYHAHSKESDAEVETLKQTLTSLKEHIRLKQSESRYLERKRRALQSASFLFEQDRIQLQKTLDNLTKIINAFR</sequence>
<feature type="compositionally biased region" description="Basic residues" evidence="1">
    <location>
        <begin position="529"/>
        <end position="540"/>
    </location>
</feature>
<feature type="region of interest" description="Disordered" evidence="1">
    <location>
        <begin position="937"/>
        <end position="958"/>
    </location>
</feature>
<dbReference type="Pfam" id="PF12540">
    <property type="entry name" value="DUF3736"/>
    <property type="match status" value="1"/>
</dbReference>
<feature type="compositionally biased region" description="Polar residues" evidence="1">
    <location>
        <begin position="939"/>
        <end position="958"/>
    </location>
</feature>